<evidence type="ECO:0000256" key="2">
    <source>
        <dbReference type="ARBA" id="ARBA00022475"/>
    </source>
</evidence>
<sequence>MNVLKIIVQIIIIYSFLLIGQWLATSSGLPIPGSIIGLLLLLLCLTLHIVPLQWVDLGARFLTGELLLFFIPAAVGIINYDNIIGIIGIKLIAVIFLSTIIVMTVTALIADRLTTEKRSISHASTKN</sequence>
<evidence type="ECO:0000313" key="7">
    <source>
        <dbReference type="EMBL" id="PWI25979.1"/>
    </source>
</evidence>
<feature type="transmembrane region" description="Helical" evidence="6">
    <location>
        <begin position="31"/>
        <end position="50"/>
    </location>
</feature>
<dbReference type="PANTHER" id="PTHR33931:SF2">
    <property type="entry name" value="HOLIN-LIKE PROTEIN CIDA"/>
    <property type="match status" value="1"/>
</dbReference>
<accession>A0A2U3ANB0</accession>
<dbReference type="EMBL" id="QFVR01000005">
    <property type="protein sequence ID" value="PWI25979.1"/>
    <property type="molecule type" value="Genomic_DNA"/>
</dbReference>
<keyword evidence="5 6" id="KW-0472">Membrane</keyword>
<organism evidence="7 8">
    <name type="scientific">Kurthia sibirica</name>
    <dbReference type="NCBI Taxonomy" id="202750"/>
    <lineage>
        <taxon>Bacteria</taxon>
        <taxon>Bacillati</taxon>
        <taxon>Bacillota</taxon>
        <taxon>Bacilli</taxon>
        <taxon>Bacillales</taxon>
        <taxon>Caryophanaceae</taxon>
        <taxon>Kurthia</taxon>
    </lineage>
</organism>
<comment type="caution">
    <text evidence="7">The sequence shown here is derived from an EMBL/GenBank/DDBJ whole genome shotgun (WGS) entry which is preliminary data.</text>
</comment>
<reference evidence="7 8" key="1">
    <citation type="submission" date="2018-05" db="EMBL/GenBank/DDBJ databases">
        <title>Kurthia sibirica genome sequence.</title>
        <authorList>
            <person name="Maclea K.S."/>
            <person name="Goen A.E."/>
        </authorList>
    </citation>
    <scope>NUCLEOTIDE SEQUENCE [LARGE SCALE GENOMIC DNA]</scope>
    <source>
        <strain evidence="7 8">ATCC 49154</strain>
    </source>
</reference>
<feature type="transmembrane region" description="Helical" evidence="6">
    <location>
        <begin position="57"/>
        <end position="78"/>
    </location>
</feature>
<dbReference type="GO" id="GO:0016787">
    <property type="term" value="F:hydrolase activity"/>
    <property type="evidence" value="ECO:0007669"/>
    <property type="project" value="UniProtKB-KW"/>
</dbReference>
<name>A0A2U3ANB0_9BACL</name>
<gene>
    <name evidence="7" type="ORF">DEX24_05460</name>
</gene>
<dbReference type="RefSeq" id="WP_109305400.1">
    <property type="nucleotide sequence ID" value="NZ_BJUF01000045.1"/>
</dbReference>
<keyword evidence="8" id="KW-1185">Reference proteome</keyword>
<evidence type="ECO:0000256" key="5">
    <source>
        <dbReference type="ARBA" id="ARBA00023136"/>
    </source>
</evidence>
<dbReference type="PANTHER" id="PTHR33931">
    <property type="entry name" value="HOLIN-LIKE PROTEIN CIDA-RELATED"/>
    <property type="match status" value="1"/>
</dbReference>
<dbReference type="OrthoDB" id="3176438at2"/>
<evidence type="ECO:0000256" key="3">
    <source>
        <dbReference type="ARBA" id="ARBA00022692"/>
    </source>
</evidence>
<keyword evidence="7" id="KW-0378">Hydrolase</keyword>
<proteinExistence type="predicted"/>
<dbReference type="GO" id="GO:0005886">
    <property type="term" value="C:plasma membrane"/>
    <property type="evidence" value="ECO:0007669"/>
    <property type="project" value="UniProtKB-SubCell"/>
</dbReference>
<keyword evidence="3 6" id="KW-0812">Transmembrane</keyword>
<dbReference type="InterPro" id="IPR005538">
    <property type="entry name" value="LrgA/CidA"/>
</dbReference>
<feature type="transmembrane region" description="Helical" evidence="6">
    <location>
        <begin position="84"/>
        <end position="110"/>
    </location>
</feature>
<feature type="transmembrane region" description="Helical" evidence="6">
    <location>
        <begin position="7"/>
        <end position="25"/>
    </location>
</feature>
<evidence type="ECO:0000313" key="8">
    <source>
        <dbReference type="Proteomes" id="UP000245938"/>
    </source>
</evidence>
<keyword evidence="2" id="KW-1003">Cell membrane</keyword>
<dbReference type="Pfam" id="PF03788">
    <property type="entry name" value="LrgA"/>
    <property type="match status" value="1"/>
</dbReference>
<dbReference type="AlphaFoldDB" id="A0A2U3ANB0"/>
<protein>
    <submittedName>
        <fullName evidence="7">Murein hydrolase regulator LrgA</fullName>
    </submittedName>
</protein>
<dbReference type="Proteomes" id="UP000245938">
    <property type="component" value="Unassembled WGS sequence"/>
</dbReference>
<keyword evidence="4 6" id="KW-1133">Transmembrane helix</keyword>
<evidence type="ECO:0000256" key="4">
    <source>
        <dbReference type="ARBA" id="ARBA00022989"/>
    </source>
</evidence>
<evidence type="ECO:0000256" key="6">
    <source>
        <dbReference type="SAM" id="Phobius"/>
    </source>
</evidence>
<dbReference type="NCBIfam" id="NF002460">
    <property type="entry name" value="PRK01658.1"/>
    <property type="match status" value="1"/>
</dbReference>
<evidence type="ECO:0000256" key="1">
    <source>
        <dbReference type="ARBA" id="ARBA00004651"/>
    </source>
</evidence>
<comment type="subcellular location">
    <subcellularLocation>
        <location evidence="1">Cell membrane</location>
        <topology evidence="1">Multi-pass membrane protein</topology>
    </subcellularLocation>
</comment>